<dbReference type="Gramene" id="ORUFI01G13690.1">
    <property type="protein sequence ID" value="ORUFI01G13690.1"/>
    <property type="gene ID" value="ORUFI01G13690"/>
</dbReference>
<dbReference type="EnsemblPlants" id="ORUFI01G13690.1">
    <property type="protein sequence ID" value="ORUFI01G13690.1"/>
    <property type="gene ID" value="ORUFI01G13690"/>
</dbReference>
<evidence type="ECO:0000256" key="1">
    <source>
        <dbReference type="SAM" id="MobiDB-lite"/>
    </source>
</evidence>
<keyword evidence="3" id="KW-1185">Reference proteome</keyword>
<protein>
    <submittedName>
        <fullName evidence="2">Uncharacterized protein</fullName>
    </submittedName>
</protein>
<dbReference type="Proteomes" id="UP000008022">
    <property type="component" value="Unassembled WGS sequence"/>
</dbReference>
<feature type="region of interest" description="Disordered" evidence="1">
    <location>
        <begin position="1"/>
        <end position="67"/>
    </location>
</feature>
<reference evidence="2" key="2">
    <citation type="submission" date="2015-06" db="UniProtKB">
        <authorList>
            <consortium name="EnsemblPlants"/>
        </authorList>
    </citation>
    <scope>IDENTIFICATION</scope>
</reference>
<accession>A0A0E0MV63</accession>
<name>A0A0E0MV63_ORYRU</name>
<evidence type="ECO:0000313" key="2">
    <source>
        <dbReference type="EnsemblPlants" id="ORUFI01G13690.1"/>
    </source>
</evidence>
<proteinExistence type="predicted"/>
<dbReference type="AlphaFoldDB" id="A0A0E0MV63"/>
<sequence>MHDASIESESGAIDQSGPESLRQPSGGGCVRSRLGGRPNGSNRPLHRRRARGSPADGGGNRRTRWLGTIAPTIASVVERAAEGERKRERSDLPFSATSAFNACSTSRSPVPTPILDAIAGHRSSYTATPILFLHRRGQERARDDISLSFFLFYAEVVPPDETSALPLSH</sequence>
<evidence type="ECO:0000313" key="3">
    <source>
        <dbReference type="Proteomes" id="UP000008022"/>
    </source>
</evidence>
<organism evidence="2 3">
    <name type="scientific">Oryza rufipogon</name>
    <name type="common">Brownbeard rice</name>
    <name type="synonym">Asian wild rice</name>
    <dbReference type="NCBI Taxonomy" id="4529"/>
    <lineage>
        <taxon>Eukaryota</taxon>
        <taxon>Viridiplantae</taxon>
        <taxon>Streptophyta</taxon>
        <taxon>Embryophyta</taxon>
        <taxon>Tracheophyta</taxon>
        <taxon>Spermatophyta</taxon>
        <taxon>Magnoliopsida</taxon>
        <taxon>Liliopsida</taxon>
        <taxon>Poales</taxon>
        <taxon>Poaceae</taxon>
        <taxon>BOP clade</taxon>
        <taxon>Oryzoideae</taxon>
        <taxon>Oryzeae</taxon>
        <taxon>Oryzinae</taxon>
        <taxon>Oryza</taxon>
    </lineage>
</organism>
<reference evidence="3" key="1">
    <citation type="submission" date="2013-06" db="EMBL/GenBank/DDBJ databases">
        <authorList>
            <person name="Zhao Q."/>
        </authorList>
    </citation>
    <scope>NUCLEOTIDE SEQUENCE</scope>
    <source>
        <strain evidence="3">cv. W1943</strain>
    </source>
</reference>
<dbReference type="HOGENOM" id="CLU_1581076_0_0_1"/>